<gene>
    <name evidence="2" type="primary">NDAI0G01470</name>
    <name evidence="2" type="ordered locus">NDAI_0G01470</name>
</gene>
<organism evidence="2 3">
    <name type="scientific">Naumovozyma dairenensis (strain ATCC 10597 / BCRC 20456 / CBS 421 / NBRC 0211 / NRRL Y-12639)</name>
    <name type="common">Saccharomyces dairenensis</name>
    <dbReference type="NCBI Taxonomy" id="1071378"/>
    <lineage>
        <taxon>Eukaryota</taxon>
        <taxon>Fungi</taxon>
        <taxon>Dikarya</taxon>
        <taxon>Ascomycota</taxon>
        <taxon>Saccharomycotina</taxon>
        <taxon>Saccharomycetes</taxon>
        <taxon>Saccharomycetales</taxon>
        <taxon>Saccharomycetaceae</taxon>
        <taxon>Naumovozyma</taxon>
    </lineage>
</organism>
<evidence type="ECO:0000313" key="2">
    <source>
        <dbReference type="EMBL" id="CCD25923.2"/>
    </source>
</evidence>
<evidence type="ECO:0000313" key="3">
    <source>
        <dbReference type="Proteomes" id="UP000000689"/>
    </source>
</evidence>
<reference evidence="2 3" key="1">
    <citation type="journal article" date="2011" name="Proc. Natl. Acad. Sci. U.S.A.">
        <title>Evolutionary erosion of yeast sex chromosomes by mating-type switching accidents.</title>
        <authorList>
            <person name="Gordon J.L."/>
            <person name="Armisen D."/>
            <person name="Proux-Wera E."/>
            <person name="Oheigeartaigh S.S."/>
            <person name="Byrne K.P."/>
            <person name="Wolfe K.H."/>
        </authorList>
    </citation>
    <scope>NUCLEOTIDE SEQUENCE [LARGE SCALE GENOMIC DNA]</scope>
    <source>
        <strain evidence="3">ATCC 10597 / BCRC 20456 / CBS 421 / NBRC 0211 / NRRL Y-12639</strain>
    </source>
</reference>
<keyword evidence="1" id="KW-0472">Membrane</keyword>
<protein>
    <submittedName>
        <fullName evidence="2">Uncharacterized protein</fullName>
    </submittedName>
</protein>
<dbReference type="Proteomes" id="UP000000689">
    <property type="component" value="Chromosome 7"/>
</dbReference>
<accession>G0WDR2</accession>
<dbReference type="KEGG" id="ndi:NDAI_0G01470"/>
<dbReference type="AlphaFoldDB" id="G0WDR2"/>
<evidence type="ECO:0000256" key="1">
    <source>
        <dbReference type="SAM" id="Phobius"/>
    </source>
</evidence>
<dbReference type="InterPro" id="IPR001142">
    <property type="entry name" value="DUP/COS"/>
</dbReference>
<keyword evidence="1" id="KW-0812">Transmembrane</keyword>
<keyword evidence="1" id="KW-1133">Transmembrane helix</keyword>
<feature type="transmembrane region" description="Helical" evidence="1">
    <location>
        <begin position="77"/>
        <end position="98"/>
    </location>
</feature>
<proteinExistence type="predicted"/>
<dbReference type="HOGENOM" id="CLU_081384_1_0_1"/>
<dbReference type="eggNOG" id="ENOG502SSNW">
    <property type="taxonomic scope" value="Eukaryota"/>
</dbReference>
<keyword evidence="3" id="KW-1185">Reference proteome</keyword>
<name>G0WDR2_NAUDC</name>
<feature type="transmembrane region" description="Helical" evidence="1">
    <location>
        <begin position="39"/>
        <end position="65"/>
    </location>
</feature>
<dbReference type="Pfam" id="PF00674">
    <property type="entry name" value="DUP"/>
    <property type="match status" value="1"/>
</dbReference>
<dbReference type="OrthoDB" id="4070660at2759"/>
<dbReference type="RefSeq" id="XP_003671166.2">
    <property type="nucleotide sequence ID" value="XM_003671118.2"/>
</dbReference>
<dbReference type="GeneID" id="11497319"/>
<sequence length="239" mass="28060">MKIDNSNQQRGFLPHDSTENVVLPKEKFSLWVIYLLDEYVHQLECHICAGLVILFTALTLIFTHLKNFPFTLSCCRFFMKLSLFSFLLMFLISSYWMFKLCKMNLQSEIKILLEVIECKPNASPHSWDIIACHMNEYLYSEGFYSTPNFFYDGSGVYRWFRFAIMKRLQAQLARENRLTDDGSEIGKYEVVAFRVFRETVDKYWADEYPVAFEEVINTRNMRNASSSKQDNAPADGDMV</sequence>
<dbReference type="EMBL" id="HE580273">
    <property type="protein sequence ID" value="CCD25923.2"/>
    <property type="molecule type" value="Genomic_DNA"/>
</dbReference>